<sequence>QLNLCQQCINHFITKPIDEQQISFDTDEEEEEEDD</sequence>
<protein>
    <submittedName>
        <fullName evidence="1">Uncharacterized protein</fullName>
    </submittedName>
</protein>
<proteinExistence type="predicted"/>
<feature type="non-terminal residue" evidence="1">
    <location>
        <position position="1"/>
    </location>
</feature>
<feature type="non-terminal residue" evidence="1">
    <location>
        <position position="35"/>
    </location>
</feature>
<dbReference type="Proteomes" id="UP000663874">
    <property type="component" value="Unassembled WGS sequence"/>
</dbReference>
<dbReference type="AlphaFoldDB" id="A0A820LUI4"/>
<gene>
    <name evidence="1" type="ORF">FNK824_LOCUS42730</name>
</gene>
<comment type="caution">
    <text evidence="1">The sequence shown here is derived from an EMBL/GenBank/DDBJ whole genome shotgun (WGS) entry which is preliminary data.</text>
</comment>
<name>A0A820LUI4_9BILA</name>
<evidence type="ECO:0000313" key="2">
    <source>
        <dbReference type="Proteomes" id="UP000663874"/>
    </source>
</evidence>
<organism evidence="1 2">
    <name type="scientific">Rotaria sordida</name>
    <dbReference type="NCBI Taxonomy" id="392033"/>
    <lineage>
        <taxon>Eukaryota</taxon>
        <taxon>Metazoa</taxon>
        <taxon>Spiralia</taxon>
        <taxon>Gnathifera</taxon>
        <taxon>Rotifera</taxon>
        <taxon>Eurotatoria</taxon>
        <taxon>Bdelloidea</taxon>
        <taxon>Philodinida</taxon>
        <taxon>Philodinidae</taxon>
        <taxon>Rotaria</taxon>
    </lineage>
</organism>
<accession>A0A820LUI4</accession>
<reference evidence="1" key="1">
    <citation type="submission" date="2021-02" db="EMBL/GenBank/DDBJ databases">
        <authorList>
            <person name="Nowell W R."/>
        </authorList>
    </citation>
    <scope>NUCLEOTIDE SEQUENCE</scope>
</reference>
<evidence type="ECO:0000313" key="1">
    <source>
        <dbReference type="EMBL" id="CAF4362952.1"/>
    </source>
</evidence>
<dbReference type="EMBL" id="CAJOBE010052918">
    <property type="protein sequence ID" value="CAF4362952.1"/>
    <property type="molecule type" value="Genomic_DNA"/>
</dbReference>